<accession>A0A420JAV0</accession>
<evidence type="ECO:0000313" key="5">
    <source>
        <dbReference type="EMBL" id="RKF83928.1"/>
    </source>
</evidence>
<dbReference type="STRING" id="62708.A0A420JAV0"/>
<keyword evidence="1 3" id="KW-0732">Signal</keyword>
<evidence type="ECO:0000256" key="2">
    <source>
        <dbReference type="SAM" id="MobiDB-lite"/>
    </source>
</evidence>
<name>A0A420JAV0_9PEZI</name>
<reference evidence="5 6" key="1">
    <citation type="journal article" date="2018" name="BMC Genomics">
        <title>Comparative genome analyses reveal sequence features reflecting distinct modes of host-adaptation between dicot and monocot powdery mildew.</title>
        <authorList>
            <person name="Wu Y."/>
            <person name="Ma X."/>
            <person name="Pan Z."/>
            <person name="Kale S.D."/>
            <person name="Song Y."/>
            <person name="King H."/>
            <person name="Zhang Q."/>
            <person name="Presley C."/>
            <person name="Deng X."/>
            <person name="Wei C.I."/>
            <person name="Xiao S."/>
        </authorList>
    </citation>
    <scope>NUCLEOTIDE SEQUENCE [LARGE SCALE GENOMIC DNA]</scope>
    <source>
        <strain evidence="5">UMSG3</strain>
    </source>
</reference>
<evidence type="ECO:0000313" key="6">
    <source>
        <dbReference type="Proteomes" id="UP000283383"/>
    </source>
</evidence>
<evidence type="ECO:0000256" key="3">
    <source>
        <dbReference type="SAM" id="SignalP"/>
    </source>
</evidence>
<dbReference type="InterPro" id="IPR052982">
    <property type="entry name" value="SRP1/TIP1-like"/>
</dbReference>
<dbReference type="AlphaFoldDB" id="A0A420JAV0"/>
<dbReference type="Pfam" id="PF10342">
    <property type="entry name" value="Kre9_KNH"/>
    <property type="match status" value="1"/>
</dbReference>
<dbReference type="PANTHER" id="PTHR40633:SF1">
    <property type="entry name" value="GPI ANCHORED SERINE-THREONINE RICH PROTEIN (AFU_ORTHOLOGUE AFUA_1G03630)"/>
    <property type="match status" value="1"/>
</dbReference>
<organism evidence="5 6">
    <name type="scientific">Golovinomyces cichoracearum</name>
    <dbReference type="NCBI Taxonomy" id="62708"/>
    <lineage>
        <taxon>Eukaryota</taxon>
        <taxon>Fungi</taxon>
        <taxon>Dikarya</taxon>
        <taxon>Ascomycota</taxon>
        <taxon>Pezizomycotina</taxon>
        <taxon>Leotiomycetes</taxon>
        <taxon>Erysiphales</taxon>
        <taxon>Erysiphaceae</taxon>
        <taxon>Golovinomyces</taxon>
    </lineage>
</organism>
<dbReference type="PANTHER" id="PTHR40633">
    <property type="entry name" value="MATRIX PROTEIN, PUTATIVE (AFU_ORTHOLOGUE AFUA_8G05410)-RELATED"/>
    <property type="match status" value="1"/>
</dbReference>
<evidence type="ECO:0000259" key="4">
    <source>
        <dbReference type="Pfam" id="PF10342"/>
    </source>
</evidence>
<proteinExistence type="predicted"/>
<keyword evidence="6" id="KW-1185">Reference proteome</keyword>
<dbReference type="Proteomes" id="UP000283383">
    <property type="component" value="Unassembled WGS sequence"/>
</dbReference>
<comment type="caution">
    <text evidence="5">The sequence shown here is derived from an EMBL/GenBank/DDBJ whole genome shotgun (WGS) entry which is preliminary data.</text>
</comment>
<feature type="domain" description="Yeast cell wall synthesis Kre9/Knh1-like N-terminal" evidence="4">
    <location>
        <begin position="29"/>
        <end position="105"/>
    </location>
</feature>
<gene>
    <name evidence="5" type="ORF">GcM3_005028</name>
</gene>
<feature type="compositionally biased region" description="Low complexity" evidence="2">
    <location>
        <begin position="130"/>
        <end position="156"/>
    </location>
</feature>
<dbReference type="EMBL" id="MCBQ01000589">
    <property type="protein sequence ID" value="RKF83928.1"/>
    <property type="molecule type" value="Genomic_DNA"/>
</dbReference>
<protein>
    <submittedName>
        <fullName evidence="5">Putative extracellular matrix protein</fullName>
    </submittedName>
</protein>
<feature type="signal peptide" evidence="3">
    <location>
        <begin position="1"/>
        <end position="17"/>
    </location>
</feature>
<dbReference type="InterPro" id="IPR018466">
    <property type="entry name" value="Kre9/Knh1-like_N"/>
</dbReference>
<evidence type="ECO:0000256" key="1">
    <source>
        <dbReference type="ARBA" id="ARBA00022729"/>
    </source>
</evidence>
<feature type="region of interest" description="Disordered" evidence="2">
    <location>
        <begin position="130"/>
        <end position="161"/>
    </location>
</feature>
<feature type="chain" id="PRO_5019277737" evidence="3">
    <location>
        <begin position="18"/>
        <end position="182"/>
    </location>
</feature>
<sequence>MFSRLALFSAIFALAQSAKLTNTAESFNGVTAGKPMTITWAEASGPVTLLLKEGSSTNLRTVSTLASGQTGTSFTWTPDTTLPSDTYAIQINDASGVNYSVQFPIKGVTTQPSSSSAVSSPSNSAPYSSSAPYSTGYSAAPSTPAATTSAPETVPSDTNTATSVTSPVALLMLVLVAVVMMQ</sequence>